<reference evidence="2" key="1">
    <citation type="submission" date="2022-03" db="EMBL/GenBank/DDBJ databases">
        <authorList>
            <person name="Martin H S."/>
        </authorList>
    </citation>
    <scope>NUCLEOTIDE SEQUENCE</scope>
</reference>
<proteinExistence type="predicted"/>
<dbReference type="Proteomes" id="UP000837857">
    <property type="component" value="Chromosome 28"/>
</dbReference>
<feature type="region of interest" description="Disordered" evidence="1">
    <location>
        <begin position="17"/>
        <end position="66"/>
    </location>
</feature>
<name>A0ABN8ILC2_9NEOP</name>
<sequence>MKSYVITVAESVLYVSTSTSKPNSRLSVSGSPFTEPDTENRSGVRVGRTATDNRDTAADNSLQRGV</sequence>
<protein>
    <submittedName>
        <fullName evidence="2">Uncharacterized protein</fullName>
    </submittedName>
</protein>
<gene>
    <name evidence="2" type="ORF">IPOD504_LOCUS11385</name>
</gene>
<evidence type="ECO:0000313" key="2">
    <source>
        <dbReference type="EMBL" id="CAH2061706.1"/>
    </source>
</evidence>
<evidence type="ECO:0000256" key="1">
    <source>
        <dbReference type="SAM" id="MobiDB-lite"/>
    </source>
</evidence>
<dbReference type="EMBL" id="OW152840">
    <property type="protein sequence ID" value="CAH2061706.1"/>
    <property type="molecule type" value="Genomic_DNA"/>
</dbReference>
<evidence type="ECO:0000313" key="3">
    <source>
        <dbReference type="Proteomes" id="UP000837857"/>
    </source>
</evidence>
<accession>A0ABN8ILC2</accession>
<organism evidence="2 3">
    <name type="scientific">Iphiclides podalirius</name>
    <name type="common">scarce swallowtail</name>
    <dbReference type="NCBI Taxonomy" id="110791"/>
    <lineage>
        <taxon>Eukaryota</taxon>
        <taxon>Metazoa</taxon>
        <taxon>Ecdysozoa</taxon>
        <taxon>Arthropoda</taxon>
        <taxon>Hexapoda</taxon>
        <taxon>Insecta</taxon>
        <taxon>Pterygota</taxon>
        <taxon>Neoptera</taxon>
        <taxon>Endopterygota</taxon>
        <taxon>Lepidoptera</taxon>
        <taxon>Glossata</taxon>
        <taxon>Ditrysia</taxon>
        <taxon>Papilionoidea</taxon>
        <taxon>Papilionidae</taxon>
        <taxon>Papilioninae</taxon>
        <taxon>Iphiclides</taxon>
    </lineage>
</organism>
<keyword evidence="3" id="KW-1185">Reference proteome</keyword>
<feature type="non-terminal residue" evidence="2">
    <location>
        <position position="66"/>
    </location>
</feature>
<feature type="compositionally biased region" description="Polar residues" evidence="1">
    <location>
        <begin position="17"/>
        <end position="32"/>
    </location>
</feature>